<dbReference type="KEGG" id="msu:MS0818"/>
<proteinExistence type="predicted"/>
<evidence type="ECO:0000313" key="1">
    <source>
        <dbReference type="EMBL" id="AAU37426.1"/>
    </source>
</evidence>
<dbReference type="AlphaFoldDB" id="Q65UD4"/>
<dbReference type="HOGENOM" id="CLU_3218322_0_0_6"/>
<organism evidence="1 2">
    <name type="scientific">Mannheimia succiniciproducens (strain KCTC 0769BP / MBEL55E)</name>
    <dbReference type="NCBI Taxonomy" id="221988"/>
    <lineage>
        <taxon>Bacteria</taxon>
        <taxon>Pseudomonadati</taxon>
        <taxon>Pseudomonadota</taxon>
        <taxon>Gammaproteobacteria</taxon>
        <taxon>Pasteurellales</taxon>
        <taxon>Pasteurellaceae</taxon>
        <taxon>Basfia</taxon>
    </lineage>
</organism>
<name>Q65UD4_MANSM</name>
<accession>Q65UD4</accession>
<dbReference type="Proteomes" id="UP000000607">
    <property type="component" value="Chromosome"/>
</dbReference>
<gene>
    <name evidence="1" type="primary">pqiA</name>
    <name evidence="1" type="ordered locus">MS0818</name>
</gene>
<dbReference type="EMBL" id="AE016827">
    <property type="protein sequence ID" value="AAU37426.1"/>
    <property type="molecule type" value="Genomic_DNA"/>
</dbReference>
<reference evidence="1 2" key="1">
    <citation type="journal article" date="2004" name="Nat. Biotechnol.">
        <title>The genome sequence of the capnophilic rumen bacterium Mannheimia succiniciproducens.</title>
        <authorList>
            <person name="Hong S.H."/>
            <person name="Kim J.S."/>
            <person name="Lee S.Y."/>
            <person name="In Y.H."/>
            <person name="Choi S.S."/>
            <person name="Rih J.-K."/>
            <person name="Kim C.H."/>
            <person name="Jeong H."/>
            <person name="Hur C.G."/>
            <person name="Kim J.J."/>
        </authorList>
    </citation>
    <scope>NUCLEOTIDE SEQUENCE [LARGE SCALE GENOMIC DNA]</scope>
    <source>
        <strain evidence="2">KCTC 0769BP / MBEL55E</strain>
    </source>
</reference>
<sequence>MIFDQMPNAQRYIRKYGKSAVDFPAKFLLDVDFADKNRSIILSD</sequence>
<protein>
    <submittedName>
        <fullName evidence="1">PqiA protein</fullName>
    </submittedName>
</protein>
<keyword evidence="2" id="KW-1185">Reference proteome</keyword>
<evidence type="ECO:0000313" key="2">
    <source>
        <dbReference type="Proteomes" id="UP000000607"/>
    </source>
</evidence>